<dbReference type="PROSITE" id="PS50112">
    <property type="entry name" value="PAS"/>
    <property type="match status" value="2"/>
</dbReference>
<dbReference type="InterPro" id="IPR004358">
    <property type="entry name" value="Sig_transdc_His_kin-like_C"/>
</dbReference>
<evidence type="ECO:0000256" key="7">
    <source>
        <dbReference type="ARBA" id="ARBA00022741"/>
    </source>
</evidence>
<comment type="catalytic activity">
    <reaction evidence="1">
        <text>ATP + protein L-histidine = ADP + protein N-phospho-L-histidine.</text>
        <dbReference type="EC" id="2.7.13.3"/>
    </reaction>
</comment>
<dbReference type="InterPro" id="IPR013656">
    <property type="entry name" value="PAS_4"/>
</dbReference>
<dbReference type="SUPFAM" id="SSF55785">
    <property type="entry name" value="PYP-like sensor domain (PAS domain)"/>
    <property type="match status" value="2"/>
</dbReference>
<keyword evidence="10" id="KW-1133">Transmembrane helix</keyword>
<dbReference type="InterPro" id="IPR003594">
    <property type="entry name" value="HATPase_dom"/>
</dbReference>
<dbReference type="SUPFAM" id="SSF55781">
    <property type="entry name" value="GAF domain-like"/>
    <property type="match status" value="1"/>
</dbReference>
<dbReference type="Gene3D" id="3.30.450.20">
    <property type="entry name" value="PAS domain"/>
    <property type="match status" value="2"/>
</dbReference>
<evidence type="ECO:0000256" key="5">
    <source>
        <dbReference type="ARBA" id="ARBA00022679"/>
    </source>
</evidence>
<comment type="caution">
    <text evidence="16">The sequence shown here is derived from an EMBL/GenBank/DDBJ whole genome shotgun (WGS) entry which is preliminary data.</text>
</comment>
<dbReference type="GO" id="GO:0007234">
    <property type="term" value="P:osmosensory signaling via phosphorelay pathway"/>
    <property type="evidence" value="ECO:0007669"/>
    <property type="project" value="TreeGrafter"/>
</dbReference>
<dbReference type="STRING" id="1334629.MFUL124B02_13875"/>
<accession>A0A511T9M8</accession>
<reference evidence="16 17" key="1">
    <citation type="submission" date="2019-07" db="EMBL/GenBank/DDBJ databases">
        <title>Whole genome shotgun sequence of Myxococcus fulvus NBRC 100333.</title>
        <authorList>
            <person name="Hosoyama A."/>
            <person name="Uohara A."/>
            <person name="Ohji S."/>
            <person name="Ichikawa N."/>
        </authorList>
    </citation>
    <scope>NUCLEOTIDE SEQUENCE [LARGE SCALE GENOMIC DNA]</scope>
    <source>
        <strain evidence="16 17">NBRC 100333</strain>
    </source>
</reference>
<dbReference type="Gene3D" id="3.30.565.10">
    <property type="entry name" value="Histidine kinase-like ATPase, C-terminal domain"/>
    <property type="match status" value="1"/>
</dbReference>
<dbReference type="SMART" id="SM00388">
    <property type="entry name" value="HisKA"/>
    <property type="match status" value="1"/>
</dbReference>
<dbReference type="Pfam" id="PF08448">
    <property type="entry name" value="PAS_4"/>
    <property type="match status" value="1"/>
</dbReference>
<dbReference type="InterPro" id="IPR000014">
    <property type="entry name" value="PAS"/>
</dbReference>
<dbReference type="InterPro" id="IPR036097">
    <property type="entry name" value="HisK_dim/P_sf"/>
</dbReference>
<dbReference type="GO" id="GO:0000156">
    <property type="term" value="F:phosphorelay response regulator activity"/>
    <property type="evidence" value="ECO:0007669"/>
    <property type="project" value="TreeGrafter"/>
</dbReference>
<keyword evidence="8" id="KW-0418">Kinase</keyword>
<dbReference type="InterPro" id="IPR050351">
    <property type="entry name" value="BphY/WalK/GraS-like"/>
</dbReference>
<evidence type="ECO:0000259" key="13">
    <source>
        <dbReference type="PROSITE" id="PS50109"/>
    </source>
</evidence>
<dbReference type="GO" id="GO:0000155">
    <property type="term" value="F:phosphorelay sensor kinase activity"/>
    <property type="evidence" value="ECO:0007669"/>
    <property type="project" value="InterPro"/>
</dbReference>
<protein>
    <recommendedName>
        <fullName evidence="3">histidine kinase</fullName>
        <ecNumber evidence="3">2.7.13.3</ecNumber>
    </recommendedName>
</protein>
<evidence type="ECO:0000256" key="4">
    <source>
        <dbReference type="ARBA" id="ARBA00022553"/>
    </source>
</evidence>
<dbReference type="NCBIfam" id="TIGR00229">
    <property type="entry name" value="sensory_box"/>
    <property type="match status" value="2"/>
</dbReference>
<dbReference type="SMART" id="SM00065">
    <property type="entry name" value="GAF"/>
    <property type="match status" value="1"/>
</dbReference>
<evidence type="ECO:0000256" key="1">
    <source>
        <dbReference type="ARBA" id="ARBA00000085"/>
    </source>
</evidence>
<evidence type="ECO:0000256" key="2">
    <source>
        <dbReference type="ARBA" id="ARBA00004141"/>
    </source>
</evidence>
<name>A0A511T9M8_MYXFU</name>
<evidence type="ECO:0000256" key="9">
    <source>
        <dbReference type="ARBA" id="ARBA00022840"/>
    </source>
</evidence>
<dbReference type="SMART" id="SM00086">
    <property type="entry name" value="PAC"/>
    <property type="match status" value="1"/>
</dbReference>
<evidence type="ECO:0000256" key="10">
    <source>
        <dbReference type="ARBA" id="ARBA00022989"/>
    </source>
</evidence>
<dbReference type="InterPro" id="IPR003018">
    <property type="entry name" value="GAF"/>
</dbReference>
<dbReference type="Proteomes" id="UP000321514">
    <property type="component" value="Unassembled WGS sequence"/>
</dbReference>
<dbReference type="InterPro" id="IPR001610">
    <property type="entry name" value="PAC"/>
</dbReference>
<evidence type="ECO:0000256" key="12">
    <source>
        <dbReference type="ARBA" id="ARBA00023136"/>
    </source>
</evidence>
<feature type="domain" description="PAS" evidence="14">
    <location>
        <begin position="268"/>
        <end position="341"/>
    </location>
</feature>
<proteinExistence type="predicted"/>
<dbReference type="SMART" id="SM00091">
    <property type="entry name" value="PAS"/>
    <property type="match status" value="2"/>
</dbReference>
<keyword evidence="12" id="KW-0472">Membrane</keyword>
<dbReference type="CDD" id="cd00130">
    <property type="entry name" value="PAS"/>
    <property type="match status" value="2"/>
</dbReference>
<dbReference type="PROSITE" id="PS50113">
    <property type="entry name" value="PAC"/>
    <property type="match status" value="1"/>
</dbReference>
<dbReference type="SMART" id="SM00387">
    <property type="entry name" value="HATPase_c"/>
    <property type="match status" value="1"/>
</dbReference>
<evidence type="ECO:0000259" key="15">
    <source>
        <dbReference type="PROSITE" id="PS50113"/>
    </source>
</evidence>
<dbReference type="GO" id="GO:0005524">
    <property type="term" value="F:ATP binding"/>
    <property type="evidence" value="ECO:0007669"/>
    <property type="project" value="UniProtKB-KW"/>
</dbReference>
<evidence type="ECO:0000256" key="8">
    <source>
        <dbReference type="ARBA" id="ARBA00022777"/>
    </source>
</evidence>
<dbReference type="Pfam" id="PF00989">
    <property type="entry name" value="PAS"/>
    <property type="match status" value="1"/>
</dbReference>
<keyword evidence="4" id="KW-0597">Phosphoprotein</keyword>
<dbReference type="InterPro" id="IPR013767">
    <property type="entry name" value="PAS_fold"/>
</dbReference>
<dbReference type="EMBL" id="BJXR01000038">
    <property type="protein sequence ID" value="GEN10293.1"/>
    <property type="molecule type" value="Genomic_DNA"/>
</dbReference>
<dbReference type="Pfam" id="PF00512">
    <property type="entry name" value="HisKA"/>
    <property type="match status" value="1"/>
</dbReference>
<comment type="subcellular location">
    <subcellularLocation>
        <location evidence="2">Membrane</location>
        <topology evidence="2">Multi-pass membrane protein</topology>
    </subcellularLocation>
</comment>
<dbReference type="CDD" id="cd00082">
    <property type="entry name" value="HisKA"/>
    <property type="match status" value="1"/>
</dbReference>
<dbReference type="SUPFAM" id="SSF47384">
    <property type="entry name" value="Homodimeric domain of signal transducing histidine kinase"/>
    <property type="match status" value="1"/>
</dbReference>
<dbReference type="EC" id="2.7.13.3" evidence="3"/>
<dbReference type="Gene3D" id="3.30.450.40">
    <property type="match status" value="1"/>
</dbReference>
<evidence type="ECO:0000259" key="14">
    <source>
        <dbReference type="PROSITE" id="PS50112"/>
    </source>
</evidence>
<dbReference type="AlphaFoldDB" id="A0A511T9M8"/>
<dbReference type="OrthoDB" id="9812241at2"/>
<dbReference type="InterPro" id="IPR029016">
    <property type="entry name" value="GAF-like_dom_sf"/>
</dbReference>
<evidence type="ECO:0000313" key="16">
    <source>
        <dbReference type="EMBL" id="GEN10293.1"/>
    </source>
</evidence>
<dbReference type="InterPro" id="IPR000700">
    <property type="entry name" value="PAS-assoc_C"/>
</dbReference>
<dbReference type="InterPro" id="IPR003661">
    <property type="entry name" value="HisK_dim/P_dom"/>
</dbReference>
<dbReference type="PANTHER" id="PTHR42878:SF7">
    <property type="entry name" value="SENSOR HISTIDINE KINASE GLRK"/>
    <property type="match status" value="1"/>
</dbReference>
<feature type="domain" description="PAC" evidence="15">
    <location>
        <begin position="343"/>
        <end position="395"/>
    </location>
</feature>
<dbReference type="GO" id="GO:0016020">
    <property type="term" value="C:membrane"/>
    <property type="evidence" value="ECO:0007669"/>
    <property type="project" value="UniProtKB-SubCell"/>
</dbReference>
<keyword evidence="11" id="KW-0902">Two-component regulatory system</keyword>
<keyword evidence="9" id="KW-0067">ATP-binding</keyword>
<dbReference type="InterPro" id="IPR005467">
    <property type="entry name" value="His_kinase_dom"/>
</dbReference>
<evidence type="ECO:0000256" key="11">
    <source>
        <dbReference type="ARBA" id="ARBA00023012"/>
    </source>
</evidence>
<dbReference type="Pfam" id="PF02518">
    <property type="entry name" value="HATPase_c"/>
    <property type="match status" value="1"/>
</dbReference>
<dbReference type="CDD" id="cd00075">
    <property type="entry name" value="HATPase"/>
    <property type="match status" value="1"/>
</dbReference>
<keyword evidence="6" id="KW-0812">Transmembrane</keyword>
<dbReference type="SUPFAM" id="SSF55874">
    <property type="entry name" value="ATPase domain of HSP90 chaperone/DNA topoisomerase II/histidine kinase"/>
    <property type="match status" value="1"/>
</dbReference>
<gene>
    <name evidence="16" type="ORF">MFU01_53300</name>
</gene>
<dbReference type="PRINTS" id="PR00344">
    <property type="entry name" value="BCTRLSENSOR"/>
</dbReference>
<dbReference type="GO" id="GO:0006355">
    <property type="term" value="P:regulation of DNA-templated transcription"/>
    <property type="evidence" value="ECO:0007669"/>
    <property type="project" value="InterPro"/>
</dbReference>
<dbReference type="InterPro" id="IPR035965">
    <property type="entry name" value="PAS-like_dom_sf"/>
</dbReference>
<evidence type="ECO:0000256" key="3">
    <source>
        <dbReference type="ARBA" id="ARBA00012438"/>
    </source>
</evidence>
<dbReference type="InterPro" id="IPR036890">
    <property type="entry name" value="HATPase_C_sf"/>
</dbReference>
<evidence type="ECO:0000313" key="17">
    <source>
        <dbReference type="Proteomes" id="UP000321514"/>
    </source>
</evidence>
<sequence length="795" mass="87258">MVLEEEVSPSLGGLLARWEPVLRTRHGLRLEQSGLACSGLVETLPVLLEALARALRDDALPPSAEVLRDLRVGQAERWHARPGLEACMLVQEYGLLHDCLLELMEEAGVTATSRQLRILAAVFSEASTDAVGRLSSSQEASGSEAWLQAIIDHAPPVIFAKDAQGRFVLVNRSFEEALGRSRSSVLGRTDFDLFPAAVAQRNREHDDRVRRTLRPLTADEHIPGIQGVRTWFAVKFPLPTVGEQGPIICGISTDITDSRRTHEALRESEERFRLLMDAVEDYAILLLDPEGRVVSWNAGAERLTGWKEQEVLGRHYALFAPEEQVARGEPHRLLREVADGGHFRGELRRKRRDGTCFWADLDIAAVRDEAGRLRGFANVARDITAKKQSETARDFLLEAGRVLAGSLDLETTLGAFAGLVVEHISDYCVVDLLEASGRLVRQEAAARAPERRDLIRQLLAFAPRAEGDSPLARALALAQPIVVPEVTSAALDKVSNDAAHRAVLEALGTRSAALVPVVSRGRALGLIHLVWTRRHDSLEMEALVELARGVADRAAVAIENARLYREARDAVRVREDVVAIVSHDLRNPLHAIQLTATSLLRKGTLPEGGVKGLERIMEATQRASRLIRDLLDFTQARAGERIPIRPCAMDLHVLARKVVDEVLLAHPRRDIQVDLRGNGTLEADADRLAQVVSNLVGNALQHSAPDSCVRVHLREAGDGVLLEVHNVGNPIAPALLPTLFEPYRRGPEARSGQGSIGLGLYISRQIVLGHGGSIEVSSNERGTCFKVWLPRRRGP</sequence>
<feature type="domain" description="PAS" evidence="14">
    <location>
        <begin position="143"/>
        <end position="194"/>
    </location>
</feature>
<dbReference type="Gene3D" id="1.10.287.130">
    <property type="match status" value="1"/>
</dbReference>
<keyword evidence="7" id="KW-0547">Nucleotide-binding</keyword>
<dbReference type="GO" id="GO:0030295">
    <property type="term" value="F:protein kinase activator activity"/>
    <property type="evidence" value="ECO:0007669"/>
    <property type="project" value="TreeGrafter"/>
</dbReference>
<feature type="domain" description="Histidine kinase" evidence="13">
    <location>
        <begin position="580"/>
        <end position="793"/>
    </location>
</feature>
<organism evidence="16 17">
    <name type="scientific">Myxococcus fulvus</name>
    <dbReference type="NCBI Taxonomy" id="33"/>
    <lineage>
        <taxon>Bacteria</taxon>
        <taxon>Pseudomonadati</taxon>
        <taxon>Myxococcota</taxon>
        <taxon>Myxococcia</taxon>
        <taxon>Myxococcales</taxon>
        <taxon>Cystobacterineae</taxon>
        <taxon>Myxococcaceae</taxon>
        <taxon>Myxococcus</taxon>
    </lineage>
</organism>
<evidence type="ECO:0000256" key="6">
    <source>
        <dbReference type="ARBA" id="ARBA00022692"/>
    </source>
</evidence>
<dbReference type="PANTHER" id="PTHR42878">
    <property type="entry name" value="TWO-COMPONENT HISTIDINE KINASE"/>
    <property type="match status" value="1"/>
</dbReference>
<dbReference type="PROSITE" id="PS50109">
    <property type="entry name" value="HIS_KIN"/>
    <property type="match status" value="1"/>
</dbReference>
<keyword evidence="5" id="KW-0808">Transferase</keyword>
<dbReference type="Pfam" id="PF01590">
    <property type="entry name" value="GAF"/>
    <property type="match status" value="1"/>
</dbReference>